<dbReference type="AlphaFoldDB" id="G8U0Q5"/>
<evidence type="ECO:0000259" key="3">
    <source>
        <dbReference type="SMART" id="SM00530"/>
    </source>
</evidence>
<dbReference type="GO" id="GO:0003677">
    <property type="term" value="F:DNA binding"/>
    <property type="evidence" value="ECO:0007669"/>
    <property type="project" value="InterPro"/>
</dbReference>
<accession>G8U0Q5</accession>
<protein>
    <submittedName>
        <fullName evidence="4">Transcriptional regulator, XRE family</fullName>
    </submittedName>
</protein>
<organism evidence="4 5">
    <name type="scientific">Sulfobacillus acidophilus (strain ATCC 700253 / DSM 10332 / NAL)</name>
    <dbReference type="NCBI Taxonomy" id="679936"/>
    <lineage>
        <taxon>Bacteria</taxon>
        <taxon>Bacillati</taxon>
        <taxon>Bacillota</taxon>
        <taxon>Clostridia</taxon>
        <taxon>Eubacteriales</taxon>
        <taxon>Clostridiales Family XVII. Incertae Sedis</taxon>
        <taxon>Sulfobacillus</taxon>
    </lineage>
</organism>
<gene>
    <name evidence="4" type="ordered locus">Sulac_1865</name>
</gene>
<dbReference type="Gene3D" id="1.10.260.40">
    <property type="entry name" value="lambda repressor-like DNA-binding domains"/>
    <property type="match status" value="1"/>
</dbReference>
<keyword evidence="5" id="KW-1185">Reference proteome</keyword>
<dbReference type="PATRIC" id="fig|679936.5.peg.1931"/>
<feature type="transmembrane region" description="Helical" evidence="2">
    <location>
        <begin position="124"/>
        <end position="144"/>
    </location>
</feature>
<evidence type="ECO:0000256" key="2">
    <source>
        <dbReference type="SAM" id="Phobius"/>
    </source>
</evidence>
<dbReference type="SMART" id="SM00530">
    <property type="entry name" value="HTH_XRE"/>
    <property type="match status" value="1"/>
</dbReference>
<evidence type="ECO:0000313" key="5">
    <source>
        <dbReference type="Proteomes" id="UP000005439"/>
    </source>
</evidence>
<evidence type="ECO:0000313" key="4">
    <source>
        <dbReference type="EMBL" id="AEW05358.1"/>
    </source>
</evidence>
<dbReference type="EMBL" id="CP003179">
    <property type="protein sequence ID" value="AEW05358.1"/>
    <property type="molecule type" value="Genomic_DNA"/>
</dbReference>
<dbReference type="Proteomes" id="UP000005439">
    <property type="component" value="Chromosome"/>
</dbReference>
<dbReference type="InterPro" id="IPR001387">
    <property type="entry name" value="Cro/C1-type_HTH"/>
</dbReference>
<dbReference type="Pfam" id="PF13413">
    <property type="entry name" value="HTH_25"/>
    <property type="match status" value="1"/>
</dbReference>
<reference evidence="5" key="1">
    <citation type="submission" date="2011-12" db="EMBL/GenBank/DDBJ databases">
        <title>The complete genome of chromosome of Sulfobacillus acidophilus DSM 10332.</title>
        <authorList>
            <person name="Lucas S."/>
            <person name="Han J."/>
            <person name="Lapidus A."/>
            <person name="Bruce D."/>
            <person name="Goodwin L."/>
            <person name="Pitluck S."/>
            <person name="Peters L."/>
            <person name="Kyrpides N."/>
            <person name="Mavromatis K."/>
            <person name="Ivanova N."/>
            <person name="Mikhailova N."/>
            <person name="Chertkov O."/>
            <person name="Saunders E."/>
            <person name="Detter J.C."/>
            <person name="Tapia R."/>
            <person name="Han C."/>
            <person name="Land M."/>
            <person name="Hauser L."/>
            <person name="Markowitz V."/>
            <person name="Cheng J.-F."/>
            <person name="Hugenholtz P."/>
            <person name="Woyke T."/>
            <person name="Wu D."/>
            <person name="Pukall R."/>
            <person name="Gehrich-Schroeter G."/>
            <person name="Schneider S."/>
            <person name="Klenk H.-P."/>
            <person name="Eisen J.A."/>
        </authorList>
    </citation>
    <scope>NUCLEOTIDE SEQUENCE [LARGE SCALE GENOMIC DNA]</scope>
    <source>
        <strain evidence="5">ATCC 700253 / DSM 10332 / NAL</strain>
    </source>
</reference>
<sequence length="279" mass="29925">MAEEPVSIGEYLRRARLLRRLSLDDVSEELHIRLEYLQALEHDDWDRLPGEVYGQGFLRSYARYLDLDADALVQHRKQQIARPLPAGTPDPLPTRRRSASVEPLGKTKALVVPKPSPRSNTSSNTVVAVALVLAGLFVAGIYLLTQTGHHPAPAAKPPTAPVARVRAKHPAAAHHASVPIQLLATNASTASASYGVGTSGPVSVALSFSGPCWVEVWENGVTSNPSGHTYEAGQSITVSASRSVGLKLGTRAVTLVVNGQSQPLPFPGQYPITLTFQRE</sequence>
<dbReference type="STRING" id="679936.Sulac_1865"/>
<dbReference type="PANTHER" id="PTHR34475">
    <property type="match status" value="1"/>
</dbReference>
<dbReference type="HOGENOM" id="CLU_997220_0_0_9"/>
<dbReference type="KEGG" id="sap:Sulac_1865"/>
<dbReference type="PANTHER" id="PTHR34475:SF1">
    <property type="entry name" value="CYTOSKELETON PROTEIN RODZ"/>
    <property type="match status" value="1"/>
</dbReference>
<keyword evidence="2" id="KW-0812">Transmembrane</keyword>
<dbReference type="SUPFAM" id="SSF47413">
    <property type="entry name" value="lambda repressor-like DNA-binding domains"/>
    <property type="match status" value="1"/>
</dbReference>
<proteinExistence type="predicted"/>
<dbReference type="InterPro" id="IPR010982">
    <property type="entry name" value="Lambda_DNA-bd_dom_sf"/>
</dbReference>
<evidence type="ECO:0000256" key="1">
    <source>
        <dbReference type="SAM" id="MobiDB-lite"/>
    </source>
</evidence>
<name>G8U0Q5_SULAD</name>
<keyword evidence="2" id="KW-0472">Membrane</keyword>
<dbReference type="InterPro" id="IPR025194">
    <property type="entry name" value="RodZ-like_C"/>
</dbReference>
<feature type="region of interest" description="Disordered" evidence="1">
    <location>
        <begin position="79"/>
        <end position="121"/>
    </location>
</feature>
<feature type="domain" description="HTH cro/C1-type" evidence="3">
    <location>
        <begin position="11"/>
        <end position="72"/>
    </location>
</feature>
<reference evidence="4 5" key="2">
    <citation type="journal article" date="2012" name="Stand. Genomic Sci.">
        <title>Complete genome sequence of the moderately thermophilic mineral-sulfide-oxidizing firmicute Sulfobacillus acidophilus type strain (NAL(T)).</title>
        <authorList>
            <person name="Anderson I."/>
            <person name="Chertkov O."/>
            <person name="Chen A."/>
            <person name="Saunders E."/>
            <person name="Lapidus A."/>
            <person name="Nolan M."/>
            <person name="Lucas S."/>
            <person name="Hammon N."/>
            <person name="Deshpande S."/>
            <person name="Cheng J.F."/>
            <person name="Han C."/>
            <person name="Tapia R."/>
            <person name="Goodwin L.A."/>
            <person name="Pitluck S."/>
            <person name="Liolios K."/>
            <person name="Pagani I."/>
            <person name="Ivanova N."/>
            <person name="Mikhailova N."/>
            <person name="Pati A."/>
            <person name="Palaniappan K."/>
            <person name="Land M."/>
            <person name="Pan C."/>
            <person name="Rohde M."/>
            <person name="Pukall R."/>
            <person name="Goker M."/>
            <person name="Detter J.C."/>
            <person name="Woyke T."/>
            <person name="Bristow J."/>
            <person name="Eisen J.A."/>
            <person name="Markowitz V."/>
            <person name="Hugenholtz P."/>
            <person name="Kyrpides N.C."/>
            <person name="Klenk H.P."/>
            <person name="Mavromatis K."/>
        </authorList>
    </citation>
    <scope>NUCLEOTIDE SEQUENCE [LARGE SCALE GENOMIC DNA]</scope>
    <source>
        <strain evidence="5">ATCC 700253 / DSM 10332 / NAL</strain>
    </source>
</reference>
<keyword evidence="2" id="KW-1133">Transmembrane helix</keyword>
<dbReference type="Pfam" id="PF13464">
    <property type="entry name" value="RodZ_C"/>
    <property type="match status" value="1"/>
</dbReference>
<dbReference type="InterPro" id="IPR050400">
    <property type="entry name" value="Bact_Cytoskel_RodZ"/>
</dbReference>